<sequence>MESASFSEEPFEITEAANATVTNLLPARSKKLYEAAYHSFKDWCLQKSVKTFSENVMLVYFSEKAKNYKCSTVWAQYSMVRSCMLIYDNIDISKFRKLVSFLKRNSDGYAPKKSKILNREEVKTFLSEADDDAHLMRKVVLIFGISVACRTDELVNLTTHNVNDMGSSFIITLPFTKNKTSRTFVITGNIDGTDFLHLIRKYAALRPETIQHQRFFIFYKNGKCTTQPVGKNTLGKVPSTIASFLKLPNPQLYTGHCLRRSSTTLLADAGADITTIKRHGGWKSTTVAESYIENSIANKINIANRINQGDSCSSNICNVIPETSSSDSNMLINKVLPINFSKCENITFNLNINNVPF</sequence>
<dbReference type="PROSITE" id="PS51898">
    <property type="entry name" value="TYR_RECOMBINASE"/>
    <property type="match status" value="1"/>
</dbReference>
<reference evidence="4" key="1">
    <citation type="journal article" date="2016" name="Sci. Rep.">
        <title>Molecular characterization of firefly nuptial gifts: a multi-omics approach sheds light on postcopulatory sexual selection.</title>
        <authorList>
            <person name="Al-Wathiqui N."/>
            <person name="Fallon T.R."/>
            <person name="South A."/>
            <person name="Weng J.K."/>
            <person name="Lewis S.M."/>
        </authorList>
    </citation>
    <scope>NUCLEOTIDE SEQUENCE</scope>
</reference>
<dbReference type="AlphaFoldDB" id="A0A1Y1N2S9"/>
<dbReference type="GO" id="GO:0015074">
    <property type="term" value="P:DNA integration"/>
    <property type="evidence" value="ECO:0007669"/>
    <property type="project" value="InterPro"/>
</dbReference>
<name>A0A1Y1N2S9_PHOPY</name>
<dbReference type="Pfam" id="PF00589">
    <property type="entry name" value="Phage_integrase"/>
    <property type="match status" value="1"/>
</dbReference>
<evidence type="ECO:0000313" key="4">
    <source>
        <dbReference type="EMBL" id="JAV89877.1"/>
    </source>
</evidence>
<evidence type="ECO:0000259" key="3">
    <source>
        <dbReference type="PROSITE" id="PS51898"/>
    </source>
</evidence>
<keyword evidence="1" id="KW-0238">DNA-binding</keyword>
<dbReference type="SUPFAM" id="SSF56349">
    <property type="entry name" value="DNA breaking-rejoining enzymes"/>
    <property type="match status" value="1"/>
</dbReference>
<feature type="domain" description="Tyr recombinase" evidence="3">
    <location>
        <begin position="112"/>
        <end position="304"/>
    </location>
</feature>
<keyword evidence="2" id="KW-0233">DNA recombination</keyword>
<dbReference type="InterPro" id="IPR011010">
    <property type="entry name" value="DNA_brk_join_enz"/>
</dbReference>
<dbReference type="GO" id="GO:0006310">
    <property type="term" value="P:DNA recombination"/>
    <property type="evidence" value="ECO:0007669"/>
    <property type="project" value="UniProtKB-KW"/>
</dbReference>
<dbReference type="InterPro" id="IPR013762">
    <property type="entry name" value="Integrase-like_cat_sf"/>
</dbReference>
<organism evidence="4">
    <name type="scientific">Photinus pyralis</name>
    <name type="common">Common eastern firefly</name>
    <name type="synonym">Lampyris pyralis</name>
    <dbReference type="NCBI Taxonomy" id="7054"/>
    <lineage>
        <taxon>Eukaryota</taxon>
        <taxon>Metazoa</taxon>
        <taxon>Ecdysozoa</taxon>
        <taxon>Arthropoda</taxon>
        <taxon>Hexapoda</taxon>
        <taxon>Insecta</taxon>
        <taxon>Pterygota</taxon>
        <taxon>Neoptera</taxon>
        <taxon>Endopterygota</taxon>
        <taxon>Coleoptera</taxon>
        <taxon>Polyphaga</taxon>
        <taxon>Elateriformia</taxon>
        <taxon>Elateroidea</taxon>
        <taxon>Lampyridae</taxon>
        <taxon>Lampyrinae</taxon>
        <taxon>Photinus</taxon>
    </lineage>
</organism>
<accession>A0A1Y1N2S9</accession>
<dbReference type="CDD" id="cd00397">
    <property type="entry name" value="DNA_BRE_C"/>
    <property type="match status" value="1"/>
</dbReference>
<evidence type="ECO:0000256" key="2">
    <source>
        <dbReference type="ARBA" id="ARBA00023172"/>
    </source>
</evidence>
<dbReference type="InterPro" id="IPR002104">
    <property type="entry name" value="Integrase_catalytic"/>
</dbReference>
<dbReference type="GO" id="GO:0003677">
    <property type="term" value="F:DNA binding"/>
    <property type="evidence" value="ECO:0007669"/>
    <property type="project" value="UniProtKB-KW"/>
</dbReference>
<dbReference type="InterPro" id="IPR050090">
    <property type="entry name" value="Tyrosine_recombinase_XerCD"/>
</dbReference>
<dbReference type="EMBL" id="GEZM01019092">
    <property type="protein sequence ID" value="JAV89877.1"/>
    <property type="molecule type" value="Transcribed_RNA"/>
</dbReference>
<dbReference type="PANTHER" id="PTHR30349">
    <property type="entry name" value="PHAGE INTEGRASE-RELATED"/>
    <property type="match status" value="1"/>
</dbReference>
<proteinExistence type="predicted"/>
<evidence type="ECO:0000256" key="1">
    <source>
        <dbReference type="ARBA" id="ARBA00023125"/>
    </source>
</evidence>
<dbReference type="PANTHER" id="PTHR30349:SF41">
    <property type="entry name" value="INTEGRASE_RECOMBINASE PROTEIN MJ0367-RELATED"/>
    <property type="match status" value="1"/>
</dbReference>
<dbReference type="Gene3D" id="1.10.443.10">
    <property type="entry name" value="Intergrase catalytic core"/>
    <property type="match status" value="1"/>
</dbReference>
<protein>
    <recommendedName>
        <fullName evidence="3">Tyr recombinase domain-containing protein</fullName>
    </recommendedName>
</protein>